<comment type="caution">
    <text evidence="1">The sequence shown here is derived from an EMBL/GenBank/DDBJ whole genome shotgun (WGS) entry which is preliminary data.</text>
</comment>
<gene>
    <name evidence="1" type="ORF">KQJ23_00350</name>
</gene>
<keyword evidence="2" id="KW-1185">Reference proteome</keyword>
<proteinExistence type="predicted"/>
<evidence type="ECO:0000313" key="1">
    <source>
        <dbReference type="EMBL" id="MBU5670268.1"/>
    </source>
</evidence>
<protein>
    <submittedName>
        <fullName evidence="1">Uncharacterized protein</fullName>
    </submittedName>
</protein>
<dbReference type="Proteomes" id="UP000743001">
    <property type="component" value="Unassembled WGS sequence"/>
</dbReference>
<sequence length="116" mass="13621">MEKFEYLKPAMRYIQSVIGDLEKVYLMSDYYQEQFFVTNDASKLEAVVDRDFYADPGDAEEHAECYKLWVFILGVEKTLYPNVYKRFKDTYVSGNHVRGEKKVVGEVQAIFTVCDF</sequence>
<dbReference type="EMBL" id="JAHLQJ010000001">
    <property type="protein sequence ID" value="MBU5670268.1"/>
    <property type="molecule type" value="Genomic_DNA"/>
</dbReference>
<organism evidence="1 2">
    <name type="scientific">Paenibacillus brevis</name>
    <dbReference type="NCBI Taxonomy" id="2841508"/>
    <lineage>
        <taxon>Bacteria</taxon>
        <taxon>Bacillati</taxon>
        <taxon>Bacillota</taxon>
        <taxon>Bacilli</taxon>
        <taxon>Bacillales</taxon>
        <taxon>Paenibacillaceae</taxon>
        <taxon>Paenibacillus</taxon>
    </lineage>
</organism>
<accession>A0ABS6FJB9</accession>
<name>A0ABS6FJB9_9BACL</name>
<dbReference type="RefSeq" id="WP_216476609.1">
    <property type="nucleotide sequence ID" value="NZ_JAHLQJ010000001.1"/>
</dbReference>
<evidence type="ECO:0000313" key="2">
    <source>
        <dbReference type="Proteomes" id="UP000743001"/>
    </source>
</evidence>
<reference evidence="1 2" key="1">
    <citation type="submission" date="2021-06" db="EMBL/GenBank/DDBJ databases">
        <authorList>
            <person name="Sun Q."/>
            <person name="Li D."/>
        </authorList>
    </citation>
    <scope>NUCLEOTIDE SEQUENCE [LARGE SCALE GENOMIC DNA]</scope>
    <source>
        <strain evidence="1 2">MSJ-6</strain>
    </source>
</reference>